<dbReference type="InterPro" id="IPR001041">
    <property type="entry name" value="2Fe-2S_ferredoxin-type"/>
</dbReference>
<dbReference type="GO" id="GO:0046872">
    <property type="term" value="F:metal ion binding"/>
    <property type="evidence" value="ECO:0007669"/>
    <property type="project" value="UniProtKB-KW"/>
</dbReference>
<keyword evidence="4" id="KW-0479">Metal-binding</keyword>
<proteinExistence type="predicted"/>
<dbReference type="KEGG" id="gji:H1R19_07360"/>
<protein>
    <submittedName>
        <fullName evidence="11">Oxidoreductase</fullName>
    </submittedName>
</protein>
<dbReference type="InterPro" id="IPR017927">
    <property type="entry name" value="FAD-bd_FR_type"/>
</dbReference>
<keyword evidence="7" id="KW-0411">Iron-sulfur</keyword>
<evidence type="ECO:0000256" key="6">
    <source>
        <dbReference type="ARBA" id="ARBA00023004"/>
    </source>
</evidence>
<keyword evidence="6" id="KW-0408">Iron</keyword>
<accession>A0A7D7R1T0</accession>
<evidence type="ECO:0000256" key="5">
    <source>
        <dbReference type="ARBA" id="ARBA00023002"/>
    </source>
</evidence>
<evidence type="ECO:0000256" key="2">
    <source>
        <dbReference type="ARBA" id="ARBA00022630"/>
    </source>
</evidence>
<dbReference type="InterPro" id="IPR008333">
    <property type="entry name" value="Cbr1-like_FAD-bd_dom"/>
</dbReference>
<dbReference type="GO" id="GO:0051537">
    <property type="term" value="F:2 iron, 2 sulfur cluster binding"/>
    <property type="evidence" value="ECO:0007669"/>
    <property type="project" value="UniProtKB-KW"/>
</dbReference>
<dbReference type="Gene3D" id="3.40.50.80">
    <property type="entry name" value="Nucleotide-binding domain of ferredoxin-NADP reductase (FNR) module"/>
    <property type="match status" value="1"/>
</dbReference>
<evidence type="ECO:0000259" key="10">
    <source>
        <dbReference type="PROSITE" id="PS51384"/>
    </source>
</evidence>
<organism evidence="11 12">
    <name type="scientific">Gordonia jinghuaiqii</name>
    <dbReference type="NCBI Taxonomy" id="2758710"/>
    <lineage>
        <taxon>Bacteria</taxon>
        <taxon>Bacillati</taxon>
        <taxon>Actinomycetota</taxon>
        <taxon>Actinomycetes</taxon>
        <taxon>Mycobacteriales</taxon>
        <taxon>Gordoniaceae</taxon>
        <taxon>Gordonia</taxon>
    </lineage>
</organism>
<dbReference type="SUPFAM" id="SSF63380">
    <property type="entry name" value="Riboflavin synthase domain-like"/>
    <property type="match status" value="1"/>
</dbReference>
<dbReference type="Pfam" id="PF00175">
    <property type="entry name" value="NAD_binding_1"/>
    <property type="match status" value="1"/>
</dbReference>
<keyword evidence="12" id="KW-1185">Reference proteome</keyword>
<feature type="domain" description="2Fe-2S ferredoxin-type" evidence="9">
    <location>
        <begin position="288"/>
        <end position="372"/>
    </location>
</feature>
<keyword evidence="3" id="KW-0001">2Fe-2S</keyword>
<dbReference type="CDD" id="cd06185">
    <property type="entry name" value="PDR_like"/>
    <property type="match status" value="1"/>
</dbReference>
<keyword evidence="2" id="KW-0285">Flavoprotein</keyword>
<feature type="region of interest" description="Disordered" evidence="8">
    <location>
        <begin position="1"/>
        <end position="21"/>
    </location>
</feature>
<dbReference type="Pfam" id="PF00111">
    <property type="entry name" value="Fer2"/>
    <property type="match status" value="1"/>
</dbReference>
<evidence type="ECO:0000259" key="9">
    <source>
        <dbReference type="PROSITE" id="PS51085"/>
    </source>
</evidence>
<comment type="cofactor">
    <cofactor evidence="1">
        <name>FAD</name>
        <dbReference type="ChEBI" id="CHEBI:57692"/>
    </cofactor>
</comment>
<dbReference type="CDD" id="cd00207">
    <property type="entry name" value="fer2"/>
    <property type="match status" value="1"/>
</dbReference>
<dbReference type="InterPro" id="IPR039261">
    <property type="entry name" value="FNR_nucleotide-bd"/>
</dbReference>
<dbReference type="InterPro" id="IPR036010">
    <property type="entry name" value="2Fe-2S_ferredoxin-like_sf"/>
</dbReference>
<evidence type="ECO:0000256" key="7">
    <source>
        <dbReference type="ARBA" id="ARBA00023014"/>
    </source>
</evidence>
<evidence type="ECO:0000256" key="1">
    <source>
        <dbReference type="ARBA" id="ARBA00001974"/>
    </source>
</evidence>
<sequence length="372" mass="41172">MRDTAHQSNRSRPRTRGVRYTPGTDIPDAFVFRLFETVTGTWWTRAAARSAGGRPPVRAVDRDLRVRIRSARDETGDVRTLSFTRTDGQMFPAWDPGAHVDVVLPSGRIRQYSLTSDPADLRTYRIAVRRIDENRGGGGGSAEVHTLEPGQELTLKGPRNAFPFIDSPRGYVFVAGGIGITPILPMLRDVARRGDPYVLIYTGRDRASMPFLDEISQIVGDHDLHIWPDDEYGTPDAARIIDLAPPGAALYTCGPTPMVDAIRAQIPDPQIDTLHYERFSPPTVVGGEKFTVRLASTGMEVHVESDESALTAIRRTKPGQAYSCQQGFCGTCKVRLLDGQVEHRDHVLTDRERDDHMILCVSRAQGTISIDA</sequence>
<dbReference type="PRINTS" id="PR00409">
    <property type="entry name" value="PHDIOXRDTASE"/>
</dbReference>
<dbReference type="InterPro" id="IPR050415">
    <property type="entry name" value="MRET"/>
</dbReference>
<dbReference type="PANTHER" id="PTHR47354">
    <property type="entry name" value="NADH OXIDOREDUCTASE HCR"/>
    <property type="match status" value="1"/>
</dbReference>
<dbReference type="PROSITE" id="PS00197">
    <property type="entry name" value="2FE2S_FER_1"/>
    <property type="match status" value="1"/>
</dbReference>
<dbReference type="Gene3D" id="2.40.30.10">
    <property type="entry name" value="Translation factors"/>
    <property type="match status" value="1"/>
</dbReference>
<dbReference type="InterPro" id="IPR017938">
    <property type="entry name" value="Riboflavin_synthase-like_b-brl"/>
</dbReference>
<dbReference type="PANTHER" id="PTHR47354:SF1">
    <property type="entry name" value="CARNITINE MONOOXYGENASE REDUCTASE SUBUNIT"/>
    <property type="match status" value="1"/>
</dbReference>
<dbReference type="GO" id="GO:0016491">
    <property type="term" value="F:oxidoreductase activity"/>
    <property type="evidence" value="ECO:0007669"/>
    <property type="project" value="UniProtKB-KW"/>
</dbReference>
<dbReference type="PROSITE" id="PS51384">
    <property type="entry name" value="FAD_FR"/>
    <property type="match status" value="1"/>
</dbReference>
<evidence type="ECO:0000256" key="4">
    <source>
        <dbReference type="ARBA" id="ARBA00022723"/>
    </source>
</evidence>
<dbReference type="InterPro" id="IPR012675">
    <property type="entry name" value="Beta-grasp_dom_sf"/>
</dbReference>
<dbReference type="PROSITE" id="PS51085">
    <property type="entry name" value="2FE2S_FER_2"/>
    <property type="match status" value="1"/>
</dbReference>
<evidence type="ECO:0000313" key="11">
    <source>
        <dbReference type="EMBL" id="QMT02931.1"/>
    </source>
</evidence>
<feature type="domain" description="FAD-binding FR-type" evidence="10">
    <location>
        <begin position="61"/>
        <end position="165"/>
    </location>
</feature>
<dbReference type="InterPro" id="IPR006058">
    <property type="entry name" value="2Fe2S_fd_BS"/>
</dbReference>
<dbReference type="InterPro" id="IPR001433">
    <property type="entry name" value="OxRdtase_FAD/NAD-bd"/>
</dbReference>
<name>A0A7D7R1T0_9ACTN</name>
<reference evidence="12" key="1">
    <citation type="submission" date="2020-07" db="EMBL/GenBank/DDBJ databases">
        <title>novel species isolated from the respiratory tract of Marmot.</title>
        <authorList>
            <person name="Zhang G."/>
        </authorList>
    </citation>
    <scope>NUCLEOTIDE SEQUENCE [LARGE SCALE GENOMIC DNA]</scope>
    <source>
        <strain evidence="12">686</strain>
    </source>
</reference>
<dbReference type="AlphaFoldDB" id="A0A7D7R1T0"/>
<evidence type="ECO:0000256" key="3">
    <source>
        <dbReference type="ARBA" id="ARBA00022714"/>
    </source>
</evidence>
<evidence type="ECO:0000256" key="8">
    <source>
        <dbReference type="SAM" id="MobiDB-lite"/>
    </source>
</evidence>
<dbReference type="Proteomes" id="UP000515663">
    <property type="component" value="Chromosome"/>
</dbReference>
<dbReference type="Gene3D" id="3.10.20.30">
    <property type="match status" value="1"/>
</dbReference>
<dbReference type="SUPFAM" id="SSF54292">
    <property type="entry name" value="2Fe-2S ferredoxin-like"/>
    <property type="match status" value="1"/>
</dbReference>
<keyword evidence="5" id="KW-0560">Oxidoreductase</keyword>
<evidence type="ECO:0000313" key="12">
    <source>
        <dbReference type="Proteomes" id="UP000515663"/>
    </source>
</evidence>
<dbReference type="Pfam" id="PF00970">
    <property type="entry name" value="FAD_binding_6"/>
    <property type="match status" value="1"/>
</dbReference>
<dbReference type="SUPFAM" id="SSF52343">
    <property type="entry name" value="Ferredoxin reductase-like, C-terminal NADP-linked domain"/>
    <property type="match status" value="1"/>
</dbReference>
<gene>
    <name evidence="11" type="ORF">H1R19_07360</name>
</gene>
<dbReference type="EMBL" id="CP059491">
    <property type="protein sequence ID" value="QMT02931.1"/>
    <property type="molecule type" value="Genomic_DNA"/>
</dbReference>